<evidence type="ECO:0000259" key="5">
    <source>
        <dbReference type="PROSITE" id="PS50886"/>
    </source>
</evidence>
<organism evidence="6 7">
    <name type="scientific">Leishmania martiniquensis</name>
    <dbReference type="NCBI Taxonomy" id="1580590"/>
    <lineage>
        <taxon>Eukaryota</taxon>
        <taxon>Discoba</taxon>
        <taxon>Euglenozoa</taxon>
        <taxon>Kinetoplastea</taxon>
        <taxon>Metakinetoplastina</taxon>
        <taxon>Trypanosomatida</taxon>
        <taxon>Trypanosomatidae</taxon>
        <taxon>Leishmaniinae</taxon>
        <taxon>Leishmania</taxon>
    </lineage>
</organism>
<keyword evidence="2 3" id="KW-0694">RNA-binding</keyword>
<dbReference type="PANTHER" id="PTHR11586:SF33">
    <property type="entry name" value="AMINOACYL TRNA SYNTHASE COMPLEX-INTERACTING MULTIFUNCTIONAL PROTEIN 1"/>
    <property type="match status" value="1"/>
</dbReference>
<dbReference type="AlphaFoldDB" id="A0A836KUX0"/>
<dbReference type="GO" id="GO:0000049">
    <property type="term" value="F:tRNA binding"/>
    <property type="evidence" value="ECO:0007669"/>
    <property type="project" value="UniProtKB-UniRule"/>
</dbReference>
<feature type="compositionally biased region" description="Basic and acidic residues" evidence="4">
    <location>
        <begin position="216"/>
        <end position="226"/>
    </location>
</feature>
<comment type="caution">
    <text evidence="6">The sequence shown here is derived from an EMBL/GenBank/DDBJ whole genome shotgun (WGS) entry which is preliminary data.</text>
</comment>
<accession>A0A836KUX0</accession>
<sequence length="421" mass="44980">MQFVIHTSSILAPALQHALRSVLNVPSACIATCADGPHRVTVDGKTFHGLQPFLLALRRTALTPEQRAFLGKDEEEAPLVNQWVGVAAVLDVDAARAEEDATTSVAKAVYSDVELILAATPNAASRYLTGSKRATMADLLMYAAAFRHSAHAEVLPTTMRWALHAQEDAYVASFRSSFVKAPEPQRAGQRGSAAAGLAKEEVTYLKPSEEEILRRRAEKEKAKAEKAAAAAAHPGKASAGSSNSANDTNKTKKVELDSTSLCIRVGKLTNLRRHPSADRLYVEDMVLGDETRTIVSGLVENYTIGELEGMQCLVVCNMKPKPLMGVTSQGMVLCAKKDTEVKLLRPPADAKPGDRILFGELYDAAVAAAGPPEPMSGNKMGEVLSHLHTNADGVLCWKNEPARHASGAAVTIADMPNSPVS</sequence>
<evidence type="ECO:0000256" key="4">
    <source>
        <dbReference type="SAM" id="MobiDB-lite"/>
    </source>
</evidence>
<reference evidence="7" key="1">
    <citation type="journal article" date="2021" name="Microbiol. Resour. Announc.">
        <title>LGAAP: Leishmaniinae Genome Assembly and Annotation Pipeline.</title>
        <authorList>
            <person name="Almutairi H."/>
            <person name="Urbaniak M.D."/>
            <person name="Bates M.D."/>
            <person name="Jariyapan N."/>
            <person name="Kwakye-Nuako G."/>
            <person name="Thomaz-Soccol V."/>
            <person name="Al-Salem W.S."/>
            <person name="Dillon R.J."/>
            <person name="Bates P.A."/>
            <person name="Gatherer D."/>
        </authorList>
    </citation>
    <scope>NUCLEOTIDE SEQUENCE [LARGE SCALE GENOMIC DNA]</scope>
</reference>
<dbReference type="Gene3D" id="2.40.50.140">
    <property type="entry name" value="Nucleic acid-binding proteins"/>
    <property type="match status" value="1"/>
</dbReference>
<dbReference type="Pfam" id="PF01588">
    <property type="entry name" value="tRNA_bind"/>
    <property type="match status" value="1"/>
</dbReference>
<dbReference type="Proteomes" id="UP000673552">
    <property type="component" value="Unassembled WGS sequence"/>
</dbReference>
<feature type="region of interest" description="Disordered" evidence="4">
    <location>
        <begin position="216"/>
        <end position="252"/>
    </location>
</feature>
<dbReference type="InterPro" id="IPR051270">
    <property type="entry name" value="Tyrosine-tRNA_ligase_regulator"/>
</dbReference>
<dbReference type="PROSITE" id="PS50886">
    <property type="entry name" value="TRBD"/>
    <property type="match status" value="1"/>
</dbReference>
<dbReference type="OrthoDB" id="197206at2759"/>
<dbReference type="PANTHER" id="PTHR11586">
    <property type="entry name" value="TRNA-AMINOACYLATION COFACTOR ARC1 FAMILY MEMBER"/>
    <property type="match status" value="1"/>
</dbReference>
<dbReference type="GeneID" id="92512967"/>
<keyword evidence="7" id="KW-1185">Reference proteome</keyword>
<protein>
    <recommendedName>
        <fullName evidence="5">tRNA-binding domain-containing protein</fullName>
    </recommendedName>
</protein>
<dbReference type="SUPFAM" id="SSF50249">
    <property type="entry name" value="Nucleic acid-binding proteins"/>
    <property type="match status" value="1"/>
</dbReference>
<dbReference type="InterPro" id="IPR002547">
    <property type="entry name" value="tRNA-bd_dom"/>
</dbReference>
<dbReference type="RefSeq" id="XP_067178767.1">
    <property type="nucleotide sequence ID" value="XM_067320455.1"/>
</dbReference>
<feature type="compositionally biased region" description="Low complexity" evidence="4">
    <location>
        <begin position="227"/>
        <end position="246"/>
    </location>
</feature>
<feature type="domain" description="TRNA-binding" evidence="5">
    <location>
        <begin position="257"/>
        <end position="357"/>
    </location>
</feature>
<evidence type="ECO:0000256" key="3">
    <source>
        <dbReference type="PROSITE-ProRule" id="PRU00209"/>
    </source>
</evidence>
<dbReference type="InterPro" id="IPR012340">
    <property type="entry name" value="NA-bd_OB-fold"/>
</dbReference>
<reference evidence="7" key="2">
    <citation type="journal article" date="2021" name="Sci. Data">
        <title>Chromosome-scale genome sequencing, assembly and annotation of six genomes from subfamily Leishmaniinae.</title>
        <authorList>
            <person name="Almutairi H."/>
            <person name="Urbaniak M.D."/>
            <person name="Bates M.D."/>
            <person name="Jariyapan N."/>
            <person name="Kwakye-Nuako G."/>
            <person name="Thomaz Soccol V."/>
            <person name="Al-Salem W.S."/>
            <person name="Dillon R.J."/>
            <person name="Bates P.A."/>
            <person name="Gatherer D."/>
        </authorList>
    </citation>
    <scope>NUCLEOTIDE SEQUENCE [LARGE SCALE GENOMIC DNA]</scope>
</reference>
<proteinExistence type="predicted"/>
<gene>
    <name evidence="6" type="ORF">LSCM1_02892</name>
</gene>
<evidence type="ECO:0000256" key="2">
    <source>
        <dbReference type="ARBA" id="ARBA00022884"/>
    </source>
</evidence>
<name>A0A836KUX0_9TRYP</name>
<evidence type="ECO:0000313" key="6">
    <source>
        <dbReference type="EMBL" id="KAG5479048.1"/>
    </source>
</evidence>
<keyword evidence="1 3" id="KW-0820">tRNA-binding</keyword>
<dbReference type="EMBL" id="JAFEUZ010000022">
    <property type="protein sequence ID" value="KAG5479048.1"/>
    <property type="molecule type" value="Genomic_DNA"/>
</dbReference>
<evidence type="ECO:0000256" key="1">
    <source>
        <dbReference type="ARBA" id="ARBA00022555"/>
    </source>
</evidence>
<evidence type="ECO:0000313" key="7">
    <source>
        <dbReference type="Proteomes" id="UP000673552"/>
    </source>
</evidence>
<dbReference type="KEGG" id="lmat:92512967"/>